<keyword evidence="1" id="KW-0489">Methyltransferase</keyword>
<accession>A0ABS5TKJ9</accession>
<name>A0ABS5TKJ9_9ACTN</name>
<dbReference type="RefSeq" id="WP_214157655.1">
    <property type="nucleotide sequence ID" value="NZ_JAHBAY010000008.1"/>
</dbReference>
<gene>
    <name evidence="1" type="ORF">KIH74_20690</name>
</gene>
<reference evidence="1 2" key="1">
    <citation type="submission" date="2021-05" db="EMBL/GenBank/DDBJ databases">
        <title>Kineosporia and Streptomyces sp. nov. two new marine actinobacteria isolated from Coral.</title>
        <authorList>
            <person name="Buangrab K."/>
            <person name="Sutthacheep M."/>
            <person name="Yeemin T."/>
            <person name="Harunari E."/>
            <person name="Igarashi Y."/>
            <person name="Kanchanasin P."/>
            <person name="Tanasupawat S."/>
            <person name="Phongsopitanun W."/>
        </authorList>
    </citation>
    <scope>NUCLEOTIDE SEQUENCE [LARGE SCALE GENOMIC DNA]</scope>
    <source>
        <strain evidence="1 2">J2-2</strain>
    </source>
</reference>
<dbReference type="Gene3D" id="3.40.50.150">
    <property type="entry name" value="Vaccinia Virus protein VP39"/>
    <property type="match status" value="1"/>
</dbReference>
<evidence type="ECO:0000313" key="2">
    <source>
        <dbReference type="Proteomes" id="UP001197247"/>
    </source>
</evidence>
<dbReference type="GO" id="GO:0032259">
    <property type="term" value="P:methylation"/>
    <property type="evidence" value="ECO:0007669"/>
    <property type="project" value="UniProtKB-KW"/>
</dbReference>
<dbReference type="SUPFAM" id="SSF53335">
    <property type="entry name" value="S-adenosyl-L-methionine-dependent methyltransferases"/>
    <property type="match status" value="1"/>
</dbReference>
<organism evidence="1 2">
    <name type="scientific">Kineosporia corallincola</name>
    <dbReference type="NCBI Taxonomy" id="2835133"/>
    <lineage>
        <taxon>Bacteria</taxon>
        <taxon>Bacillati</taxon>
        <taxon>Actinomycetota</taxon>
        <taxon>Actinomycetes</taxon>
        <taxon>Kineosporiales</taxon>
        <taxon>Kineosporiaceae</taxon>
        <taxon>Kineosporia</taxon>
    </lineage>
</organism>
<dbReference type="GO" id="GO:0008168">
    <property type="term" value="F:methyltransferase activity"/>
    <property type="evidence" value="ECO:0007669"/>
    <property type="project" value="UniProtKB-KW"/>
</dbReference>
<comment type="caution">
    <text evidence="1">The sequence shown here is derived from an EMBL/GenBank/DDBJ whole genome shotgun (WGS) entry which is preliminary data.</text>
</comment>
<keyword evidence="2" id="KW-1185">Reference proteome</keyword>
<dbReference type="EMBL" id="JAHBAY010000008">
    <property type="protein sequence ID" value="MBT0771368.1"/>
    <property type="molecule type" value="Genomic_DNA"/>
</dbReference>
<dbReference type="InterPro" id="IPR029063">
    <property type="entry name" value="SAM-dependent_MTases_sf"/>
</dbReference>
<evidence type="ECO:0000313" key="1">
    <source>
        <dbReference type="EMBL" id="MBT0771368.1"/>
    </source>
</evidence>
<proteinExistence type="predicted"/>
<keyword evidence="1" id="KW-0808">Transferase</keyword>
<sequence length="231" mass="25535">MSLPTLLAAPEVGPRLVDLCCCQGGASRGYTDAGFVVTGVDIFPQPRYPYPFHQADAIEFAAQHGAGFDAIAASFPCQAYTACWQIQRREHPQLIDIGREVLNRTGRPWVMENVPGAPLHDPVELCMCMFTSEPGTYRPRWFETGGGFILPRMEHRPHTKKHTKMGRPPRPDEVMHVVGNFSGVAAARAAMGIDWMTRDGLREAIPPVYTRWIGEHLIAHLAACSTKRSAA</sequence>
<protein>
    <submittedName>
        <fullName evidence="1">DNA cytosine methyltransferase</fullName>
    </submittedName>
</protein>
<dbReference type="Proteomes" id="UP001197247">
    <property type="component" value="Unassembled WGS sequence"/>
</dbReference>